<keyword evidence="3" id="KW-1185">Reference proteome</keyword>
<dbReference type="EMBL" id="CP012621">
    <property type="protein sequence ID" value="ATG72903.1"/>
    <property type="molecule type" value="Genomic_DNA"/>
</dbReference>
<evidence type="ECO:0000313" key="3">
    <source>
        <dbReference type="Proteomes" id="UP000217763"/>
    </source>
</evidence>
<feature type="domain" description="IrrE N-terminal-like" evidence="1">
    <location>
        <begin position="51"/>
        <end position="152"/>
    </location>
</feature>
<gene>
    <name evidence="2" type="ORF">AN401_02710</name>
</gene>
<dbReference type="Proteomes" id="UP000217763">
    <property type="component" value="Chromosome"/>
</dbReference>
<dbReference type="PANTHER" id="PTHR43236">
    <property type="entry name" value="ANTITOXIN HIGA1"/>
    <property type="match status" value="1"/>
</dbReference>
<dbReference type="InterPro" id="IPR010359">
    <property type="entry name" value="IrrE_HExxH"/>
</dbReference>
<evidence type="ECO:0000313" key="2">
    <source>
        <dbReference type="EMBL" id="ATG72903.1"/>
    </source>
</evidence>
<dbReference type="Pfam" id="PF06114">
    <property type="entry name" value="Peptidase_M78"/>
    <property type="match status" value="1"/>
</dbReference>
<sequence length="157" mass="17674">MEEALAKRILDAHWDKLLPVRPADIARALGMQIDVLDGPELSGEAEIRDGQQVIKFNRNESTNRQRFTMAHEIGHHVLGHVTPFSPARRDNAGSFSSGNHDWQEVQANRFAAALLMPKLAVETLVYREGITNISRLAEILRVSEAAMYYRLKNLGML</sequence>
<accession>A0A291HLA3</accession>
<protein>
    <recommendedName>
        <fullName evidence="1">IrrE N-terminal-like domain-containing protein</fullName>
    </recommendedName>
</protein>
<reference evidence="3" key="1">
    <citation type="submission" date="2015-09" db="EMBL/GenBank/DDBJ databases">
        <authorList>
            <person name="Shao Z."/>
            <person name="Wang L."/>
        </authorList>
    </citation>
    <scope>NUCLEOTIDE SEQUENCE [LARGE SCALE GENOMIC DNA]</scope>
    <source>
        <strain evidence="3">F13-1</strain>
    </source>
</reference>
<evidence type="ECO:0000259" key="1">
    <source>
        <dbReference type="Pfam" id="PF06114"/>
    </source>
</evidence>
<dbReference type="RefSeq" id="WP_096778480.1">
    <property type="nucleotide sequence ID" value="NZ_CP012621.1"/>
</dbReference>
<organism evidence="2 3">
    <name type="scientific">Zobellella denitrificans</name>
    <dbReference type="NCBI Taxonomy" id="347534"/>
    <lineage>
        <taxon>Bacteria</taxon>
        <taxon>Pseudomonadati</taxon>
        <taxon>Pseudomonadota</taxon>
        <taxon>Gammaproteobacteria</taxon>
        <taxon>Aeromonadales</taxon>
        <taxon>Aeromonadaceae</taxon>
        <taxon>Zobellella</taxon>
    </lineage>
</organism>
<dbReference type="InterPro" id="IPR052345">
    <property type="entry name" value="Rad_response_metalloprotease"/>
</dbReference>
<proteinExistence type="predicted"/>
<dbReference type="AlphaFoldDB" id="A0A291HLA3"/>
<dbReference type="PANTHER" id="PTHR43236:SF1">
    <property type="entry name" value="BLL7220 PROTEIN"/>
    <property type="match status" value="1"/>
</dbReference>
<dbReference type="KEGG" id="zdf:AN401_02710"/>
<name>A0A291HLA3_9GAMM</name>
<dbReference type="Gene3D" id="1.10.10.2910">
    <property type="match status" value="1"/>
</dbReference>